<organism evidence="2">
    <name type="scientific">marine metagenome</name>
    <dbReference type="NCBI Taxonomy" id="408172"/>
    <lineage>
        <taxon>unclassified sequences</taxon>
        <taxon>metagenomes</taxon>
        <taxon>ecological metagenomes</taxon>
    </lineage>
</organism>
<reference evidence="2" key="1">
    <citation type="submission" date="2018-05" db="EMBL/GenBank/DDBJ databases">
        <authorList>
            <person name="Lanie J.A."/>
            <person name="Ng W.-L."/>
            <person name="Kazmierczak K.M."/>
            <person name="Andrzejewski T.M."/>
            <person name="Davidsen T.M."/>
            <person name="Wayne K.J."/>
            <person name="Tettelin H."/>
            <person name="Glass J.I."/>
            <person name="Rusch D."/>
            <person name="Podicherti R."/>
            <person name="Tsui H.-C.T."/>
            <person name="Winkler M.E."/>
        </authorList>
    </citation>
    <scope>NUCLEOTIDE SEQUENCE</scope>
</reference>
<evidence type="ECO:0000313" key="2">
    <source>
        <dbReference type="EMBL" id="SUZ72752.1"/>
    </source>
</evidence>
<dbReference type="AlphaFoldDB" id="A0A381Q0B6"/>
<accession>A0A381Q0B6</accession>
<dbReference type="PANTHER" id="PTHR21310:SF40">
    <property type="entry name" value="AMINOGLYCOSIDE PHOSPHOTRANSFERASE DOMAIN-CONTAINING PROTEIN-RELATED"/>
    <property type="match status" value="1"/>
</dbReference>
<dbReference type="InterPro" id="IPR002575">
    <property type="entry name" value="Aminoglycoside_PTrfase"/>
</dbReference>
<dbReference type="SUPFAM" id="SSF56112">
    <property type="entry name" value="Protein kinase-like (PK-like)"/>
    <property type="match status" value="1"/>
</dbReference>
<dbReference type="Gene3D" id="3.30.200.20">
    <property type="entry name" value="Phosphorylase Kinase, domain 1"/>
    <property type="match status" value="1"/>
</dbReference>
<proteinExistence type="predicted"/>
<dbReference type="CDD" id="cd05154">
    <property type="entry name" value="ACAD10_11_N-like"/>
    <property type="match status" value="1"/>
</dbReference>
<dbReference type="InterPro" id="IPR051678">
    <property type="entry name" value="AGP_Transferase"/>
</dbReference>
<dbReference type="Pfam" id="PF01636">
    <property type="entry name" value="APH"/>
    <property type="match status" value="1"/>
</dbReference>
<dbReference type="InterPro" id="IPR011009">
    <property type="entry name" value="Kinase-like_dom_sf"/>
</dbReference>
<feature type="domain" description="Aminoglycoside phosphotransferase" evidence="1">
    <location>
        <begin position="41"/>
        <end position="267"/>
    </location>
</feature>
<name>A0A381Q0B6_9ZZZZ</name>
<protein>
    <recommendedName>
        <fullName evidence="1">Aminoglycoside phosphotransferase domain-containing protein</fullName>
    </recommendedName>
</protein>
<gene>
    <name evidence="2" type="ORF">METZ01_LOCUS25606</name>
</gene>
<evidence type="ECO:0000259" key="1">
    <source>
        <dbReference type="Pfam" id="PF01636"/>
    </source>
</evidence>
<dbReference type="InterPro" id="IPR041726">
    <property type="entry name" value="ACAD10_11_N"/>
</dbReference>
<feature type="non-terminal residue" evidence="2">
    <location>
        <position position="1"/>
    </location>
</feature>
<dbReference type="PANTHER" id="PTHR21310">
    <property type="entry name" value="AMINOGLYCOSIDE PHOSPHOTRANSFERASE-RELATED-RELATED"/>
    <property type="match status" value="1"/>
</dbReference>
<sequence length="353" mass="38377">VDTTPVDETLDDGDGLLFWPALQAWIADRDVPGEGPVVSSRQMAGGTQNNLFLLTRADGTTMVLRRPPRHPRPNSDETMLREARVLTAIAGRGVPQPVCHAACDDPSVIGTCFFLMSAVDGFAPVGPLPGRYATDPDWRHRLGLSMVDAISALALIPPEEVGLADFGHPDGWLERQVGRWRSQLKSYAAFDGYRGPDLPGVDWVGAWLDDHRPTDFHCGIIHGDYHLANVLAAHDRPELAAVLDWELTTLGDPRLDLAWLLITSGGVGSFETATDGFPTTDELVVRYGEGTGLPLDDLTWWQTLACYKLGIILEGTNARAAAGRAPAETGRDLHQRAVLLFEQAGHLIEGVDR</sequence>
<dbReference type="EMBL" id="UINC01001157">
    <property type="protein sequence ID" value="SUZ72752.1"/>
    <property type="molecule type" value="Genomic_DNA"/>
</dbReference>
<dbReference type="Gene3D" id="3.90.1200.10">
    <property type="match status" value="1"/>
</dbReference>